<comment type="caution">
    <text evidence="10">The sequence shown here is derived from an EMBL/GenBank/DDBJ whole genome shotgun (WGS) entry which is preliminary data.</text>
</comment>
<comment type="similarity">
    <text evidence="2 5">Belongs to the flagella basal body rod proteins family.</text>
</comment>
<dbReference type="Pfam" id="PF22692">
    <property type="entry name" value="LlgE_F_G_D1"/>
    <property type="match status" value="1"/>
</dbReference>
<evidence type="ECO:0000259" key="8">
    <source>
        <dbReference type="Pfam" id="PF07559"/>
    </source>
</evidence>
<keyword evidence="10" id="KW-0966">Cell projection</keyword>
<organism evidence="10 11">
    <name type="scientific">Syntrophorhabdus aromaticivorans</name>
    <dbReference type="NCBI Taxonomy" id="328301"/>
    <lineage>
        <taxon>Bacteria</taxon>
        <taxon>Pseudomonadati</taxon>
        <taxon>Thermodesulfobacteriota</taxon>
        <taxon>Syntrophorhabdia</taxon>
        <taxon>Syntrophorhabdales</taxon>
        <taxon>Syntrophorhabdaceae</taxon>
        <taxon>Syntrophorhabdus</taxon>
    </lineage>
</organism>
<dbReference type="InterPro" id="IPR019776">
    <property type="entry name" value="Flagellar_basal_body_rod_CS"/>
</dbReference>
<evidence type="ECO:0000256" key="4">
    <source>
        <dbReference type="ARBA" id="ARBA00023143"/>
    </source>
</evidence>
<evidence type="ECO:0000313" key="11">
    <source>
        <dbReference type="Proteomes" id="UP000777265"/>
    </source>
</evidence>
<name>A0A971M5U0_9BACT</name>
<dbReference type="Pfam" id="PF00460">
    <property type="entry name" value="Flg_bb_rod"/>
    <property type="match status" value="1"/>
</dbReference>
<sequence>MLSSFFSGISGLMANSYGINVVGNNIANVNTIGYKGARTTFQDVLYQSVFGTAGTSQIGRGAALMSVDTLFSQGSFESTSEPTDLAIGGKGFFKVKSPDNNSMYYTRAGQFRFDKVGNLINPGGYLLQGRHIDSVTHSPFGVDCDIVISPEPSQPKASTFVAMACNLQQDAEPPADPFVADDPDPRSYNYTSSVTVYDSIGQSHTLSVYFVKTADNTWDWHAVAPDAIGGVFEDTGTLSFTAQGLLDPGSGAPVPLDIEYQAGITQTIRLAFDGSLGGNATTQYPMASTTNFQTQDGYPPGVLQNVTVSPEGVISGHYSNGQILDLYQLTLANFNNPQGLSREGGNLFAETLESGVPYTNAPGQNGLGKINPNSLEQANVDLASEFVKMIISQRGFQANSRVITTTDEILGELMNLKR</sequence>
<gene>
    <name evidence="10" type="ORF">GXY80_12850</name>
</gene>
<dbReference type="GO" id="GO:0009424">
    <property type="term" value="C:bacterial-type flagellum hook"/>
    <property type="evidence" value="ECO:0007669"/>
    <property type="project" value="TreeGrafter"/>
</dbReference>
<dbReference type="PANTHER" id="PTHR30435">
    <property type="entry name" value="FLAGELLAR PROTEIN"/>
    <property type="match status" value="1"/>
</dbReference>
<dbReference type="GO" id="GO:0005829">
    <property type="term" value="C:cytosol"/>
    <property type="evidence" value="ECO:0007669"/>
    <property type="project" value="TreeGrafter"/>
</dbReference>
<proteinExistence type="inferred from homology"/>
<dbReference type="InterPro" id="IPR010930">
    <property type="entry name" value="Flg_bb/hook_C_dom"/>
</dbReference>
<dbReference type="InterPro" id="IPR037058">
    <property type="entry name" value="Falgellar_hook_FlgE_sf"/>
</dbReference>
<reference evidence="10" key="1">
    <citation type="journal article" date="2020" name="Biotechnol. Biofuels">
        <title>New insights from the biogas microbiome by comprehensive genome-resolved metagenomics of nearly 1600 species originating from multiple anaerobic digesters.</title>
        <authorList>
            <person name="Campanaro S."/>
            <person name="Treu L."/>
            <person name="Rodriguez-R L.M."/>
            <person name="Kovalovszki A."/>
            <person name="Ziels R.M."/>
            <person name="Maus I."/>
            <person name="Zhu X."/>
            <person name="Kougias P.G."/>
            <person name="Basile A."/>
            <person name="Luo G."/>
            <person name="Schluter A."/>
            <person name="Konstantinidis K.T."/>
            <person name="Angelidaki I."/>
        </authorList>
    </citation>
    <scope>NUCLEOTIDE SEQUENCE</scope>
    <source>
        <strain evidence="10">AS06rmzACSIP_7</strain>
    </source>
</reference>
<feature type="domain" description="Flagellar basal-body/hook protein C-terminal" evidence="7">
    <location>
        <begin position="374"/>
        <end position="416"/>
    </location>
</feature>
<keyword evidence="4 5" id="KW-0975">Bacterial flagellum</keyword>
<dbReference type="GO" id="GO:0071978">
    <property type="term" value="P:bacterial-type flagellum-dependent swarming motility"/>
    <property type="evidence" value="ECO:0007669"/>
    <property type="project" value="TreeGrafter"/>
</dbReference>
<dbReference type="Proteomes" id="UP000777265">
    <property type="component" value="Unassembled WGS sequence"/>
</dbReference>
<comment type="subcellular location">
    <subcellularLocation>
        <location evidence="1 5">Bacterial flagellum basal body</location>
    </subcellularLocation>
</comment>
<dbReference type="PANTHER" id="PTHR30435:SF1">
    <property type="entry name" value="FLAGELLAR HOOK PROTEIN FLGE"/>
    <property type="match status" value="1"/>
</dbReference>
<comment type="function">
    <text evidence="5">A flexible structure which links the flagellar filament to the drive apparatus in the basal body.</text>
</comment>
<feature type="domain" description="Flagellar basal body rod protein N-terminal" evidence="6">
    <location>
        <begin position="8"/>
        <end position="35"/>
    </location>
</feature>
<dbReference type="Gene3D" id="2.60.98.20">
    <property type="entry name" value="Flagellar hook protein FlgE"/>
    <property type="match status" value="1"/>
</dbReference>
<evidence type="ECO:0000256" key="2">
    <source>
        <dbReference type="ARBA" id="ARBA00009677"/>
    </source>
</evidence>
<dbReference type="InterPro" id="IPR001444">
    <property type="entry name" value="Flag_bb_rod_N"/>
</dbReference>
<evidence type="ECO:0000259" key="7">
    <source>
        <dbReference type="Pfam" id="PF06429"/>
    </source>
</evidence>
<evidence type="ECO:0000259" key="6">
    <source>
        <dbReference type="Pfam" id="PF00460"/>
    </source>
</evidence>
<keyword evidence="10" id="KW-0282">Flagellum</keyword>
<keyword evidence="10" id="KW-0969">Cilium</keyword>
<dbReference type="InterPro" id="IPR037925">
    <property type="entry name" value="FlgE/F/G-like"/>
</dbReference>
<feature type="domain" description="Flagellar hook protein FlgE D2" evidence="8">
    <location>
        <begin position="166"/>
        <end position="298"/>
    </location>
</feature>
<accession>A0A971M5U0</accession>
<protein>
    <recommendedName>
        <fullName evidence="3 5">Flagellar hook protein FlgE</fullName>
    </recommendedName>
</protein>
<dbReference type="InterPro" id="IPR053967">
    <property type="entry name" value="LlgE_F_G-like_D1"/>
</dbReference>
<evidence type="ECO:0000259" key="9">
    <source>
        <dbReference type="Pfam" id="PF22692"/>
    </source>
</evidence>
<dbReference type="InterPro" id="IPR020013">
    <property type="entry name" value="Flagellar_FlgE/F/G"/>
</dbReference>
<dbReference type="PROSITE" id="PS00588">
    <property type="entry name" value="FLAGELLA_BB_ROD"/>
    <property type="match status" value="1"/>
</dbReference>
<dbReference type="NCBIfam" id="TIGR03506">
    <property type="entry name" value="FlgEFG_subfam"/>
    <property type="match status" value="1"/>
</dbReference>
<dbReference type="EMBL" id="JAAYEE010000237">
    <property type="protein sequence ID" value="NLW36344.1"/>
    <property type="molecule type" value="Genomic_DNA"/>
</dbReference>
<dbReference type="AlphaFoldDB" id="A0A971M5U0"/>
<dbReference type="InterPro" id="IPR011491">
    <property type="entry name" value="FlgE_D2"/>
</dbReference>
<dbReference type="SUPFAM" id="SSF117143">
    <property type="entry name" value="Flagellar hook protein flgE"/>
    <property type="match status" value="1"/>
</dbReference>
<dbReference type="Pfam" id="PF07559">
    <property type="entry name" value="FlgE_D2"/>
    <property type="match status" value="1"/>
</dbReference>
<dbReference type="GO" id="GO:0009425">
    <property type="term" value="C:bacterial-type flagellum basal body"/>
    <property type="evidence" value="ECO:0007669"/>
    <property type="project" value="UniProtKB-SubCell"/>
</dbReference>
<reference evidence="10" key="2">
    <citation type="submission" date="2020-01" db="EMBL/GenBank/DDBJ databases">
        <authorList>
            <person name="Campanaro S."/>
        </authorList>
    </citation>
    <scope>NUCLEOTIDE SEQUENCE</scope>
    <source>
        <strain evidence="10">AS06rmzACSIP_7</strain>
    </source>
</reference>
<evidence type="ECO:0000256" key="3">
    <source>
        <dbReference type="ARBA" id="ARBA00019015"/>
    </source>
</evidence>
<evidence type="ECO:0000256" key="1">
    <source>
        <dbReference type="ARBA" id="ARBA00004117"/>
    </source>
</evidence>
<evidence type="ECO:0000313" key="10">
    <source>
        <dbReference type="EMBL" id="NLW36344.1"/>
    </source>
</evidence>
<dbReference type="Pfam" id="PF06429">
    <property type="entry name" value="Flg_bbr_C"/>
    <property type="match status" value="1"/>
</dbReference>
<evidence type="ECO:0000256" key="5">
    <source>
        <dbReference type="RuleBase" id="RU362116"/>
    </source>
</evidence>
<feature type="domain" description="Flagellar hook protein FlgE/F/G-like D1" evidence="9">
    <location>
        <begin position="86"/>
        <end position="148"/>
    </location>
</feature>